<comment type="caution">
    <text evidence="1">The sequence shown here is derived from an EMBL/GenBank/DDBJ whole genome shotgun (WGS) entry which is preliminary data.</text>
</comment>
<reference evidence="1 2" key="1">
    <citation type="submission" date="2023-07" db="EMBL/GenBank/DDBJ databases">
        <title>Sorghum-associated microbial communities from plants grown in Nebraska, USA.</title>
        <authorList>
            <person name="Schachtman D."/>
        </authorList>
    </citation>
    <scope>NUCLEOTIDE SEQUENCE [LARGE SCALE GENOMIC DNA]</scope>
    <source>
        <strain evidence="1 2">4129</strain>
    </source>
</reference>
<dbReference type="Proteomes" id="UP001269081">
    <property type="component" value="Unassembled WGS sequence"/>
</dbReference>
<name>A0ABU1YBS3_9FLAO</name>
<sequence length="102" mass="12287">MEQIQSSPESRREWMLERFKMAAQMHTRNKEFQFYFVSSPSRLGWQYGNHAEEIYSIEFMWSKLHYIHLNPVRSELVAKASEYLYSSASNYVNNSGYYKLKK</sequence>
<evidence type="ECO:0008006" key="3">
    <source>
        <dbReference type="Google" id="ProtNLM"/>
    </source>
</evidence>
<dbReference type="RefSeq" id="WP_310283030.1">
    <property type="nucleotide sequence ID" value="NZ_JAVDWQ010000014.1"/>
</dbReference>
<dbReference type="Gene3D" id="3.30.70.1290">
    <property type="entry name" value="Transposase IS200-like"/>
    <property type="match status" value="1"/>
</dbReference>
<organism evidence="1 2">
    <name type="scientific">Flavobacterium piscis</name>
    <dbReference type="NCBI Taxonomy" id="1114874"/>
    <lineage>
        <taxon>Bacteria</taxon>
        <taxon>Pseudomonadati</taxon>
        <taxon>Bacteroidota</taxon>
        <taxon>Flavobacteriia</taxon>
        <taxon>Flavobacteriales</taxon>
        <taxon>Flavobacteriaceae</taxon>
        <taxon>Flavobacterium</taxon>
    </lineage>
</organism>
<keyword evidence="2" id="KW-1185">Reference proteome</keyword>
<dbReference type="EMBL" id="JAVDWQ010000014">
    <property type="protein sequence ID" value="MDR7211674.1"/>
    <property type="molecule type" value="Genomic_DNA"/>
</dbReference>
<accession>A0ABU1YBS3</accession>
<proteinExistence type="predicted"/>
<evidence type="ECO:0000313" key="1">
    <source>
        <dbReference type="EMBL" id="MDR7211674.1"/>
    </source>
</evidence>
<protein>
    <recommendedName>
        <fullName evidence="3">XRN2-binding (XTBD) domain-containing protein</fullName>
    </recommendedName>
</protein>
<evidence type="ECO:0000313" key="2">
    <source>
        <dbReference type="Proteomes" id="UP001269081"/>
    </source>
</evidence>
<dbReference type="InterPro" id="IPR036515">
    <property type="entry name" value="Transposase_17_sf"/>
</dbReference>
<gene>
    <name evidence="1" type="ORF">J2W48_003631</name>
</gene>